<protein>
    <submittedName>
        <fullName evidence="1">Uncharacterized protein</fullName>
    </submittedName>
</protein>
<dbReference type="Proteomes" id="UP000676386">
    <property type="component" value="Unassembled WGS sequence"/>
</dbReference>
<gene>
    <name evidence="1" type="ORF">KE626_30000</name>
</gene>
<accession>A0ABS5J8R1</accession>
<organism evidence="1 2">
    <name type="scientific">Chitinophaga hostae</name>
    <dbReference type="NCBI Taxonomy" id="2831022"/>
    <lineage>
        <taxon>Bacteria</taxon>
        <taxon>Pseudomonadati</taxon>
        <taxon>Bacteroidota</taxon>
        <taxon>Chitinophagia</taxon>
        <taxon>Chitinophagales</taxon>
        <taxon>Chitinophagaceae</taxon>
        <taxon>Chitinophaga</taxon>
    </lineage>
</organism>
<evidence type="ECO:0000313" key="2">
    <source>
        <dbReference type="Proteomes" id="UP000676386"/>
    </source>
</evidence>
<comment type="caution">
    <text evidence="1">The sequence shown here is derived from an EMBL/GenBank/DDBJ whole genome shotgun (WGS) entry which is preliminary data.</text>
</comment>
<evidence type="ECO:0000313" key="1">
    <source>
        <dbReference type="EMBL" id="MBS0031601.1"/>
    </source>
</evidence>
<name>A0ABS5J8R1_9BACT</name>
<sequence length="94" mass="10990">MMHKLTFSDAERSIAVTMETTLKDPLNLDEQFYLQAVKSVDSYLEQELFYCWNKGVPYTLNEMIFFTVNNRLTLKIFDETGLELIAQYHKNAVA</sequence>
<proteinExistence type="predicted"/>
<dbReference type="EMBL" id="JAGTXB010000023">
    <property type="protein sequence ID" value="MBS0031601.1"/>
    <property type="molecule type" value="Genomic_DNA"/>
</dbReference>
<dbReference type="RefSeq" id="WP_211976761.1">
    <property type="nucleotide sequence ID" value="NZ_CBFHAM010000052.1"/>
</dbReference>
<keyword evidence="2" id="KW-1185">Reference proteome</keyword>
<reference evidence="1 2" key="1">
    <citation type="submission" date="2021-04" db="EMBL/GenBank/DDBJ databases">
        <title>Chitinophaga sp. nov., isolated from the rhizosphere soil.</title>
        <authorList>
            <person name="He S."/>
        </authorList>
    </citation>
    <scope>NUCLEOTIDE SEQUENCE [LARGE SCALE GENOMIC DNA]</scope>
    <source>
        <strain evidence="1 2">2R12</strain>
    </source>
</reference>